<sequence>MVVKWILMSNGFPPSSNGLKFNLDGSFNKNSLLNGIGGVFRNHEGTWITGFYRKIRGINHTHMELQALHEGVSYNLCISEIETDASEVINFLEQPPPLYANIVNACRSAMRKSPDPA</sequence>
<dbReference type="SUPFAM" id="SSF53098">
    <property type="entry name" value="Ribonuclease H-like"/>
    <property type="match status" value="1"/>
</dbReference>
<comment type="caution">
    <text evidence="2">The sequence shown here is derived from an EMBL/GenBank/DDBJ whole genome shotgun (WGS) entry which is preliminary data.</text>
</comment>
<feature type="domain" description="RNase H type-1" evidence="1">
    <location>
        <begin position="22"/>
        <end position="110"/>
    </location>
</feature>
<accession>A0AAV9K719</accession>
<protein>
    <recommendedName>
        <fullName evidence="1">RNase H type-1 domain-containing protein</fullName>
    </recommendedName>
</protein>
<evidence type="ECO:0000313" key="2">
    <source>
        <dbReference type="EMBL" id="KAK4708510.1"/>
    </source>
</evidence>
<dbReference type="GO" id="GO:0004523">
    <property type="term" value="F:RNA-DNA hybrid ribonuclease activity"/>
    <property type="evidence" value="ECO:0007669"/>
    <property type="project" value="InterPro"/>
</dbReference>
<dbReference type="InterPro" id="IPR012337">
    <property type="entry name" value="RNaseH-like_sf"/>
</dbReference>
<dbReference type="PANTHER" id="PTHR47723">
    <property type="entry name" value="OS05G0353850 PROTEIN"/>
    <property type="match status" value="1"/>
</dbReference>
<keyword evidence="3" id="KW-1185">Reference proteome</keyword>
<dbReference type="Gene3D" id="3.30.420.10">
    <property type="entry name" value="Ribonuclease H-like superfamily/Ribonuclease H"/>
    <property type="match status" value="1"/>
</dbReference>
<dbReference type="Pfam" id="PF13456">
    <property type="entry name" value="RVT_3"/>
    <property type="match status" value="1"/>
</dbReference>
<dbReference type="EMBL" id="JAWPEI010000012">
    <property type="protein sequence ID" value="KAK4708510.1"/>
    <property type="molecule type" value="Genomic_DNA"/>
</dbReference>
<evidence type="ECO:0000259" key="1">
    <source>
        <dbReference type="Pfam" id="PF13456"/>
    </source>
</evidence>
<dbReference type="AlphaFoldDB" id="A0AAV9K719"/>
<dbReference type="InterPro" id="IPR036397">
    <property type="entry name" value="RNaseH_sf"/>
</dbReference>
<dbReference type="PANTHER" id="PTHR47723:SF23">
    <property type="entry name" value="REVERSE TRANSCRIPTASE-LIKE PROTEIN"/>
    <property type="match status" value="1"/>
</dbReference>
<dbReference type="InterPro" id="IPR044730">
    <property type="entry name" value="RNase_H-like_dom_plant"/>
</dbReference>
<gene>
    <name evidence="2" type="ORF">R3W88_029435</name>
</gene>
<dbReference type="InterPro" id="IPR002156">
    <property type="entry name" value="RNaseH_domain"/>
</dbReference>
<dbReference type="GO" id="GO:0003676">
    <property type="term" value="F:nucleic acid binding"/>
    <property type="evidence" value="ECO:0007669"/>
    <property type="project" value="InterPro"/>
</dbReference>
<dbReference type="CDD" id="cd06222">
    <property type="entry name" value="RNase_H_like"/>
    <property type="match status" value="1"/>
</dbReference>
<evidence type="ECO:0000313" key="3">
    <source>
        <dbReference type="Proteomes" id="UP001311915"/>
    </source>
</evidence>
<proteinExistence type="predicted"/>
<dbReference type="Proteomes" id="UP001311915">
    <property type="component" value="Unassembled WGS sequence"/>
</dbReference>
<dbReference type="InterPro" id="IPR053151">
    <property type="entry name" value="RNase_H-like"/>
</dbReference>
<name>A0AAV9K719_9SOLN</name>
<reference evidence="2 3" key="1">
    <citation type="submission" date="2023-10" db="EMBL/GenBank/DDBJ databases">
        <title>Genome-Wide Identification Analysis in wild type Solanum Pinnatisectum Reveals Some Genes Defensing Phytophthora Infestans.</title>
        <authorList>
            <person name="Sun C."/>
        </authorList>
    </citation>
    <scope>NUCLEOTIDE SEQUENCE [LARGE SCALE GENOMIC DNA]</scope>
    <source>
        <strain evidence="2">LQN</strain>
        <tissue evidence="2">Leaf</tissue>
    </source>
</reference>
<organism evidence="2 3">
    <name type="scientific">Solanum pinnatisectum</name>
    <name type="common">tansyleaf nightshade</name>
    <dbReference type="NCBI Taxonomy" id="50273"/>
    <lineage>
        <taxon>Eukaryota</taxon>
        <taxon>Viridiplantae</taxon>
        <taxon>Streptophyta</taxon>
        <taxon>Embryophyta</taxon>
        <taxon>Tracheophyta</taxon>
        <taxon>Spermatophyta</taxon>
        <taxon>Magnoliopsida</taxon>
        <taxon>eudicotyledons</taxon>
        <taxon>Gunneridae</taxon>
        <taxon>Pentapetalae</taxon>
        <taxon>asterids</taxon>
        <taxon>lamiids</taxon>
        <taxon>Solanales</taxon>
        <taxon>Solanaceae</taxon>
        <taxon>Solanoideae</taxon>
        <taxon>Solaneae</taxon>
        <taxon>Solanum</taxon>
    </lineage>
</organism>